<dbReference type="EMBL" id="JBHFFA010000001">
    <property type="protein sequence ID" value="KAL2653159.1"/>
    <property type="molecule type" value="Genomic_DNA"/>
</dbReference>
<feature type="compositionally biased region" description="Polar residues" evidence="1">
    <location>
        <begin position="453"/>
        <end position="465"/>
    </location>
</feature>
<dbReference type="Pfam" id="PF01764">
    <property type="entry name" value="Lipase_3"/>
    <property type="match status" value="1"/>
</dbReference>
<dbReference type="InterPro" id="IPR043367">
    <property type="entry name" value="PLIP1/2/3"/>
</dbReference>
<feature type="compositionally biased region" description="Low complexity" evidence="1">
    <location>
        <begin position="93"/>
        <end position="102"/>
    </location>
</feature>
<evidence type="ECO:0000259" key="2">
    <source>
        <dbReference type="Pfam" id="PF01764"/>
    </source>
</evidence>
<feature type="region of interest" description="Disordered" evidence="1">
    <location>
        <begin position="93"/>
        <end position="168"/>
    </location>
</feature>
<feature type="region of interest" description="Disordered" evidence="1">
    <location>
        <begin position="773"/>
        <end position="796"/>
    </location>
</feature>
<proteinExistence type="predicted"/>
<feature type="compositionally biased region" description="Polar residues" evidence="1">
    <location>
        <begin position="844"/>
        <end position="865"/>
    </location>
</feature>
<organism evidence="3 4">
    <name type="scientific">Riccia fluitans</name>
    <dbReference type="NCBI Taxonomy" id="41844"/>
    <lineage>
        <taxon>Eukaryota</taxon>
        <taxon>Viridiplantae</taxon>
        <taxon>Streptophyta</taxon>
        <taxon>Embryophyta</taxon>
        <taxon>Marchantiophyta</taxon>
        <taxon>Marchantiopsida</taxon>
        <taxon>Marchantiidae</taxon>
        <taxon>Marchantiales</taxon>
        <taxon>Ricciaceae</taxon>
        <taxon>Riccia</taxon>
    </lineage>
</organism>
<evidence type="ECO:0000256" key="1">
    <source>
        <dbReference type="SAM" id="MobiDB-lite"/>
    </source>
</evidence>
<dbReference type="InterPro" id="IPR029058">
    <property type="entry name" value="AB_hydrolase_fold"/>
</dbReference>
<dbReference type="PANTHER" id="PTHR46483:SF4">
    <property type="entry name" value="PHOSPHOLIPASE A1 PLIP2, CHLOROPLASTIC"/>
    <property type="match status" value="1"/>
</dbReference>
<dbReference type="CDD" id="cd00519">
    <property type="entry name" value="Lipase_3"/>
    <property type="match status" value="1"/>
</dbReference>
<evidence type="ECO:0000313" key="3">
    <source>
        <dbReference type="EMBL" id="KAL2653159.1"/>
    </source>
</evidence>
<feature type="region of interest" description="Disordered" evidence="1">
    <location>
        <begin position="39"/>
        <end position="66"/>
    </location>
</feature>
<sequence length="865" mass="94129">MEALICRASNVVISCGVIRGEGGASGTQEKEKKAKVIDLSRVGEKSSASSTSTAPATSGIRFSSSSLVPLPFPSQKSLIPAPLRFLWFSNSGKNEEQGSNSGSSGGAKDGGKKERDEKTADEKDGQAENDLVFTGVEQEGQKVKDGKQLPEAEKDVPSVGLQDAETQTKQDAVIDGSVEDLSRLETRNAAKRWIQNLLNVNFLKKSLKMEVKVPTAEELEVAVKVVDSSSNAGVAPMIDNTVVIETTCGADSGKSSAGAKRTVPKCVGCEEELGSSCTLDPAASPLSTLEVAHLSVTHDLESFTKFLHNVPLSELKLIHQTAHLSNLAYIIPQIQPGELARIHRLVFVTSSVEIKSKALAEEQAAAAAKGEADKDEAQRESKQEFYLSPASAYALAAATASFLRSEKRKSSQEAKNNLDNSSDASESGKLQDATAEENLTSSDASESGKDQETAAQETLASSDTKILQPLSAQAEVEPGKSDVTENDQEGDSDMPSFMRPVTSVVSMQKETKQAMAKDLRSLHTSPCEWFAVDEKGGPNRIFSIQGSESFASWQANILFEPTEFESLELGVMVHRGIYEAAKGLYDQILPCVMQHLRNHGERARIRFVGHSLGGSIGVLLSLMLVTRGVVKPTSLLPVYAFGSPYIMCGGDYLLRKLGLPLDHVQYIVMHRDIVPRSTACNYPDTVAEILRRINGTLRDHSCLVRQKLLYAPMGQLMILQPDQRLASYHPLLPSGSGLYVIRHRENSTGDRSCPSRAVEVRAAQRSFLNQPHPLEILSDPDSYGPEGSISKHHDPRNYARAVESVLRSEAKRRRRIERERRRQLHWPFILAQSSKVIESGAKSGGTQEQRVSRSVNSQGTEKLEL</sequence>
<feature type="region of interest" description="Disordered" evidence="1">
    <location>
        <begin position="837"/>
        <end position="865"/>
    </location>
</feature>
<reference evidence="3 4" key="1">
    <citation type="submission" date="2024-09" db="EMBL/GenBank/DDBJ databases">
        <title>Chromosome-scale assembly of Riccia fluitans.</title>
        <authorList>
            <person name="Paukszto L."/>
            <person name="Sawicki J."/>
            <person name="Karawczyk K."/>
            <person name="Piernik-Szablinska J."/>
            <person name="Szczecinska M."/>
            <person name="Mazdziarz M."/>
        </authorList>
    </citation>
    <scope>NUCLEOTIDE SEQUENCE [LARGE SCALE GENOMIC DNA]</scope>
    <source>
        <strain evidence="3">Rf_01</strain>
        <tissue evidence="3">Aerial parts of the thallus</tissue>
    </source>
</reference>
<dbReference type="PANTHER" id="PTHR46483">
    <property type="entry name" value="PHOSPHOLIPASE A1 PLIP2, CHLOROPLASTIC"/>
    <property type="match status" value="1"/>
</dbReference>
<evidence type="ECO:0000313" key="4">
    <source>
        <dbReference type="Proteomes" id="UP001605036"/>
    </source>
</evidence>
<name>A0ABD1ZNX7_9MARC</name>
<comment type="caution">
    <text evidence="3">The sequence shown here is derived from an EMBL/GenBank/DDBJ whole genome shotgun (WGS) entry which is preliminary data.</text>
</comment>
<accession>A0ABD1ZNX7</accession>
<gene>
    <name evidence="3" type="ORF">R1flu_021287</name>
</gene>
<dbReference type="Proteomes" id="UP001605036">
    <property type="component" value="Unassembled WGS sequence"/>
</dbReference>
<keyword evidence="4" id="KW-1185">Reference proteome</keyword>
<dbReference type="InterPro" id="IPR002921">
    <property type="entry name" value="Fungal_lipase-type"/>
</dbReference>
<feature type="domain" description="Fungal lipase-type" evidence="2">
    <location>
        <begin position="542"/>
        <end position="681"/>
    </location>
</feature>
<protein>
    <recommendedName>
        <fullName evidence="2">Fungal lipase-type domain-containing protein</fullName>
    </recommendedName>
</protein>
<feature type="compositionally biased region" description="Basic and acidic residues" evidence="1">
    <location>
        <begin position="139"/>
        <end position="156"/>
    </location>
</feature>
<dbReference type="SUPFAM" id="SSF53474">
    <property type="entry name" value="alpha/beta-Hydrolases"/>
    <property type="match status" value="1"/>
</dbReference>
<dbReference type="AlphaFoldDB" id="A0ABD1ZNX7"/>
<feature type="compositionally biased region" description="Low complexity" evidence="1">
    <location>
        <begin position="46"/>
        <end position="66"/>
    </location>
</feature>
<feature type="compositionally biased region" description="Basic and acidic residues" evidence="1">
    <location>
        <begin position="109"/>
        <end position="126"/>
    </location>
</feature>
<dbReference type="Gene3D" id="3.40.50.1820">
    <property type="entry name" value="alpha/beta hydrolase"/>
    <property type="match status" value="1"/>
</dbReference>
<feature type="region of interest" description="Disordered" evidence="1">
    <location>
        <begin position="406"/>
        <end position="498"/>
    </location>
</feature>
<feature type="compositionally biased region" description="Polar residues" evidence="1">
    <location>
        <begin position="413"/>
        <end position="425"/>
    </location>
</feature>